<proteinExistence type="predicted"/>
<accession>A0ABV5WWA0</accession>
<sequence>MQKVYQLAVEATLDVIGGKWKPIILCHLGQGTLRNGELRRKIPAVSQRVLTQQLRELEVDGIIQRRVYPEVPPRVEYGLTPTGRSLRPILLAMSTWGEQRVKRAQAAGESIEIRDHNQSGFN</sequence>
<gene>
    <name evidence="5" type="ORF">ACFFLI_11325</name>
</gene>
<keyword evidence="1" id="KW-0805">Transcription regulation</keyword>
<dbReference type="InterPro" id="IPR002577">
    <property type="entry name" value="HTH_HxlR"/>
</dbReference>
<dbReference type="PROSITE" id="PS51118">
    <property type="entry name" value="HTH_HXLR"/>
    <property type="match status" value="1"/>
</dbReference>
<dbReference type="InterPro" id="IPR036390">
    <property type="entry name" value="WH_DNA-bd_sf"/>
</dbReference>
<keyword evidence="2" id="KW-0238">DNA-binding</keyword>
<dbReference type="PANTHER" id="PTHR33204">
    <property type="entry name" value="TRANSCRIPTIONAL REGULATOR, MARR FAMILY"/>
    <property type="match status" value="1"/>
</dbReference>
<dbReference type="SUPFAM" id="SSF46785">
    <property type="entry name" value="Winged helix' DNA-binding domain"/>
    <property type="match status" value="1"/>
</dbReference>
<dbReference type="InterPro" id="IPR036388">
    <property type="entry name" value="WH-like_DNA-bd_sf"/>
</dbReference>
<evidence type="ECO:0000256" key="1">
    <source>
        <dbReference type="ARBA" id="ARBA00023015"/>
    </source>
</evidence>
<dbReference type="PANTHER" id="PTHR33204:SF29">
    <property type="entry name" value="TRANSCRIPTIONAL REGULATOR"/>
    <property type="match status" value="1"/>
</dbReference>
<name>A0ABV5WWA0_9LACO</name>
<feature type="domain" description="HTH hxlR-type" evidence="4">
    <location>
        <begin position="7"/>
        <end position="105"/>
    </location>
</feature>
<keyword evidence="3" id="KW-0804">Transcription</keyword>
<comment type="caution">
    <text evidence="5">The sequence shown here is derived from an EMBL/GenBank/DDBJ whole genome shotgun (WGS) entry which is preliminary data.</text>
</comment>
<dbReference type="EMBL" id="JBHLZY010000026">
    <property type="protein sequence ID" value="MFB9770454.1"/>
    <property type="molecule type" value="Genomic_DNA"/>
</dbReference>
<protein>
    <submittedName>
        <fullName evidence="5">Winged helix-turn-helix transcriptional regulator</fullName>
    </submittedName>
</protein>
<evidence type="ECO:0000256" key="2">
    <source>
        <dbReference type="ARBA" id="ARBA00023125"/>
    </source>
</evidence>
<organism evidence="5 6">
    <name type="scientific">Lactiplantibacillus modestisalitolerans</name>
    <dbReference type="NCBI Taxonomy" id="1457219"/>
    <lineage>
        <taxon>Bacteria</taxon>
        <taxon>Bacillati</taxon>
        <taxon>Bacillota</taxon>
        <taxon>Bacilli</taxon>
        <taxon>Lactobacillales</taxon>
        <taxon>Lactobacillaceae</taxon>
        <taxon>Lactiplantibacillus</taxon>
    </lineage>
</organism>
<dbReference type="Pfam" id="PF01638">
    <property type="entry name" value="HxlR"/>
    <property type="match status" value="1"/>
</dbReference>
<evidence type="ECO:0000259" key="4">
    <source>
        <dbReference type="PROSITE" id="PS51118"/>
    </source>
</evidence>
<dbReference type="RefSeq" id="WP_137641922.1">
    <property type="nucleotide sequence ID" value="NZ_BJEA01000003.1"/>
</dbReference>
<reference evidence="5 6" key="1">
    <citation type="submission" date="2024-09" db="EMBL/GenBank/DDBJ databases">
        <authorList>
            <person name="Sun Q."/>
            <person name="Mori K."/>
        </authorList>
    </citation>
    <scope>NUCLEOTIDE SEQUENCE [LARGE SCALE GENOMIC DNA]</scope>
    <source>
        <strain evidence="5 6">TBRC 4576</strain>
    </source>
</reference>
<dbReference type="Gene3D" id="1.10.10.10">
    <property type="entry name" value="Winged helix-like DNA-binding domain superfamily/Winged helix DNA-binding domain"/>
    <property type="match status" value="1"/>
</dbReference>
<evidence type="ECO:0000313" key="5">
    <source>
        <dbReference type="EMBL" id="MFB9770454.1"/>
    </source>
</evidence>
<evidence type="ECO:0000313" key="6">
    <source>
        <dbReference type="Proteomes" id="UP001589691"/>
    </source>
</evidence>
<dbReference type="Proteomes" id="UP001589691">
    <property type="component" value="Unassembled WGS sequence"/>
</dbReference>
<keyword evidence="6" id="KW-1185">Reference proteome</keyword>
<evidence type="ECO:0000256" key="3">
    <source>
        <dbReference type="ARBA" id="ARBA00023163"/>
    </source>
</evidence>